<gene>
    <name evidence="1" type="ORF">C5167_039635</name>
</gene>
<accession>A0A4Y7IF62</accession>
<protein>
    <submittedName>
        <fullName evidence="1">Uncharacterized protein</fullName>
    </submittedName>
</protein>
<dbReference type="EMBL" id="CM010715">
    <property type="protein sequence ID" value="RZC46686.1"/>
    <property type="molecule type" value="Genomic_DNA"/>
</dbReference>
<dbReference type="AlphaFoldDB" id="A0A4Y7IF62"/>
<proteinExistence type="predicted"/>
<keyword evidence="2" id="KW-1185">Reference proteome</keyword>
<evidence type="ECO:0000313" key="2">
    <source>
        <dbReference type="Proteomes" id="UP000316621"/>
    </source>
</evidence>
<sequence length="107" mass="12025">MAAQVNYNPPKLGFSATQDNFKCLRLAEEGKSNVVTVRMTRKWEEVIVDEETCVVDKSFKFTAMTRNPKLHYIAGSNYLYNNTFVKGVKCMGEEIQSFKATGCLADG</sequence>
<dbReference type="Gramene" id="RZC46686">
    <property type="protein sequence ID" value="RZC46686"/>
    <property type="gene ID" value="C5167_039635"/>
</dbReference>
<organism evidence="1 2">
    <name type="scientific">Papaver somniferum</name>
    <name type="common">Opium poppy</name>
    <dbReference type="NCBI Taxonomy" id="3469"/>
    <lineage>
        <taxon>Eukaryota</taxon>
        <taxon>Viridiplantae</taxon>
        <taxon>Streptophyta</taxon>
        <taxon>Embryophyta</taxon>
        <taxon>Tracheophyta</taxon>
        <taxon>Spermatophyta</taxon>
        <taxon>Magnoliopsida</taxon>
        <taxon>Ranunculales</taxon>
        <taxon>Papaveraceae</taxon>
        <taxon>Papaveroideae</taxon>
        <taxon>Papaver</taxon>
    </lineage>
</organism>
<dbReference type="Proteomes" id="UP000316621">
    <property type="component" value="Chromosome 1"/>
</dbReference>
<reference evidence="1 2" key="1">
    <citation type="journal article" date="2018" name="Science">
        <title>The opium poppy genome and morphinan production.</title>
        <authorList>
            <person name="Guo L."/>
            <person name="Winzer T."/>
            <person name="Yang X."/>
            <person name="Li Y."/>
            <person name="Ning Z."/>
            <person name="He Z."/>
            <person name="Teodor R."/>
            <person name="Lu Y."/>
            <person name="Bowser T.A."/>
            <person name="Graham I.A."/>
            <person name="Ye K."/>
        </authorList>
    </citation>
    <scope>NUCLEOTIDE SEQUENCE [LARGE SCALE GENOMIC DNA]</scope>
    <source>
        <strain evidence="2">cv. HN1</strain>
        <tissue evidence="1">Leaves</tissue>
    </source>
</reference>
<name>A0A4Y7IF62_PAPSO</name>
<evidence type="ECO:0000313" key="1">
    <source>
        <dbReference type="EMBL" id="RZC46686.1"/>
    </source>
</evidence>